<keyword evidence="3" id="KW-1185">Reference proteome</keyword>
<organism evidence="2 3">
    <name type="scientific">Mariniblastus fucicola</name>
    <dbReference type="NCBI Taxonomy" id="980251"/>
    <lineage>
        <taxon>Bacteria</taxon>
        <taxon>Pseudomonadati</taxon>
        <taxon>Planctomycetota</taxon>
        <taxon>Planctomycetia</taxon>
        <taxon>Pirellulales</taxon>
        <taxon>Pirellulaceae</taxon>
        <taxon>Mariniblastus</taxon>
    </lineage>
</organism>
<dbReference type="KEGG" id="mff:MFFC18_24970"/>
<evidence type="ECO:0000313" key="2">
    <source>
        <dbReference type="EMBL" id="QEG22614.1"/>
    </source>
</evidence>
<proteinExistence type="predicted"/>
<evidence type="ECO:0000313" key="3">
    <source>
        <dbReference type="Proteomes" id="UP000322214"/>
    </source>
</evidence>
<dbReference type="Proteomes" id="UP000322214">
    <property type="component" value="Chromosome"/>
</dbReference>
<evidence type="ECO:0000256" key="1">
    <source>
        <dbReference type="SAM" id="Coils"/>
    </source>
</evidence>
<dbReference type="EMBL" id="CP042912">
    <property type="protein sequence ID" value="QEG22614.1"/>
    <property type="molecule type" value="Genomic_DNA"/>
</dbReference>
<sequence length="261" mass="29712">MRIVAGIFILTFFGSNIYGQEIQDSFSQPLKISNLRRVPPDESGWIRVSGVGEDGRVHNELVPIPGSFAERELELIDEKILVHRMRTSGLSKILTSLSIEDIELFCQPELLDKQRSDLLEIIDSFRSQVADAEPKEVPAIRTKCLLLVSDTLLPDQKQSLARKFSGTRLITPLLTTDYADKMEITADQRNKIIERCKRANEAVKAALAEQQLILERCRDELRSACEDVLTKEQLRKIDVERQLKKMSIDDLDADTEFEVNE</sequence>
<keyword evidence="1" id="KW-0175">Coiled coil</keyword>
<accession>A0A5B9P8D9</accession>
<dbReference type="RefSeq" id="WP_075086379.1">
    <property type="nucleotide sequence ID" value="NZ_CP042912.1"/>
</dbReference>
<feature type="coiled-coil region" evidence="1">
    <location>
        <begin position="189"/>
        <end position="220"/>
    </location>
</feature>
<protein>
    <submittedName>
        <fullName evidence="2">Uncharacterized protein</fullName>
    </submittedName>
</protein>
<dbReference type="AlphaFoldDB" id="A0A5B9P8D9"/>
<dbReference type="STRING" id="980251.GCA_001642875_04698"/>
<gene>
    <name evidence="2" type="ORF">MFFC18_24970</name>
</gene>
<reference evidence="2 3" key="1">
    <citation type="submission" date="2019-08" db="EMBL/GenBank/DDBJ databases">
        <title>Deep-cultivation of Planctomycetes and their phenomic and genomic characterization uncovers novel biology.</title>
        <authorList>
            <person name="Wiegand S."/>
            <person name="Jogler M."/>
            <person name="Boedeker C."/>
            <person name="Pinto D."/>
            <person name="Vollmers J."/>
            <person name="Rivas-Marin E."/>
            <person name="Kohn T."/>
            <person name="Peeters S.H."/>
            <person name="Heuer A."/>
            <person name="Rast P."/>
            <person name="Oberbeckmann S."/>
            <person name="Bunk B."/>
            <person name="Jeske O."/>
            <person name="Meyerdierks A."/>
            <person name="Storesund J.E."/>
            <person name="Kallscheuer N."/>
            <person name="Luecker S."/>
            <person name="Lage O.M."/>
            <person name="Pohl T."/>
            <person name="Merkel B.J."/>
            <person name="Hornburger P."/>
            <person name="Mueller R.-W."/>
            <person name="Bruemmer F."/>
            <person name="Labrenz M."/>
            <person name="Spormann A.M."/>
            <person name="Op den Camp H."/>
            <person name="Overmann J."/>
            <person name="Amann R."/>
            <person name="Jetten M.S.M."/>
            <person name="Mascher T."/>
            <person name="Medema M.H."/>
            <person name="Devos D.P."/>
            <person name="Kaster A.-K."/>
            <person name="Ovreas L."/>
            <person name="Rohde M."/>
            <person name="Galperin M.Y."/>
            <person name="Jogler C."/>
        </authorList>
    </citation>
    <scope>NUCLEOTIDE SEQUENCE [LARGE SCALE GENOMIC DNA]</scope>
    <source>
        <strain evidence="2 3">FC18</strain>
    </source>
</reference>
<name>A0A5B9P8D9_9BACT</name>